<reference evidence="11" key="1">
    <citation type="submission" date="2019-04" db="EMBL/GenBank/DDBJ databases">
        <title>Genome sequence of Pseudomonas putida 1290, an auxin catabolizing strain.</title>
        <authorList>
            <person name="Laird T.S."/>
            <person name="Leveau J.H.J."/>
        </authorList>
    </citation>
    <scope>NUCLEOTIDE SEQUENCE [LARGE SCALE GENOMIC DNA]</scope>
    <source>
        <strain evidence="11">1290</strain>
    </source>
</reference>
<comment type="subcellular location">
    <subcellularLocation>
        <location evidence="1">Cell outer membrane</location>
    </subcellularLocation>
</comment>
<comment type="similarity">
    <text evidence="2">Belongs to the outer membrane factor (OMF) (TC 1.B.17) family.</text>
</comment>
<evidence type="ECO:0000256" key="8">
    <source>
        <dbReference type="SAM" id="MobiDB-lite"/>
    </source>
</evidence>
<keyword evidence="5" id="KW-0812">Transmembrane</keyword>
<feature type="region of interest" description="Disordered" evidence="8">
    <location>
        <begin position="33"/>
        <end position="58"/>
    </location>
</feature>
<dbReference type="PANTHER" id="PTHR30026">
    <property type="entry name" value="OUTER MEMBRANE PROTEIN TOLC"/>
    <property type="match status" value="1"/>
</dbReference>
<proteinExistence type="inferred from homology"/>
<dbReference type="InterPro" id="IPR010130">
    <property type="entry name" value="T1SS_OMP_TolC"/>
</dbReference>
<accession>A0A4D6XDX9</accession>
<evidence type="ECO:0000256" key="3">
    <source>
        <dbReference type="ARBA" id="ARBA00022448"/>
    </source>
</evidence>
<dbReference type="GO" id="GO:1990281">
    <property type="term" value="C:efflux pump complex"/>
    <property type="evidence" value="ECO:0007669"/>
    <property type="project" value="TreeGrafter"/>
</dbReference>
<feature type="signal peptide" evidence="9">
    <location>
        <begin position="1"/>
        <end position="23"/>
    </location>
</feature>
<feature type="chain" id="PRO_5020445671" evidence="9">
    <location>
        <begin position="24"/>
        <end position="472"/>
    </location>
</feature>
<dbReference type="GO" id="GO:0009279">
    <property type="term" value="C:cell outer membrane"/>
    <property type="evidence" value="ECO:0007669"/>
    <property type="project" value="UniProtKB-SubCell"/>
</dbReference>
<evidence type="ECO:0000256" key="5">
    <source>
        <dbReference type="ARBA" id="ARBA00022692"/>
    </source>
</evidence>
<dbReference type="PANTHER" id="PTHR30026:SF22">
    <property type="entry name" value="OUTER MEMBRANE EFFLUX PROTEIN"/>
    <property type="match status" value="1"/>
</dbReference>
<evidence type="ECO:0000256" key="1">
    <source>
        <dbReference type="ARBA" id="ARBA00004442"/>
    </source>
</evidence>
<evidence type="ECO:0000256" key="6">
    <source>
        <dbReference type="ARBA" id="ARBA00023136"/>
    </source>
</evidence>
<dbReference type="RefSeq" id="WP_136914688.1">
    <property type="nucleotide sequence ID" value="NZ_CP039371.1"/>
</dbReference>
<evidence type="ECO:0000313" key="10">
    <source>
        <dbReference type="EMBL" id="QCI12531.1"/>
    </source>
</evidence>
<dbReference type="EMBL" id="CP039371">
    <property type="protein sequence ID" value="QCI12531.1"/>
    <property type="molecule type" value="Genomic_DNA"/>
</dbReference>
<dbReference type="Proteomes" id="UP000298551">
    <property type="component" value="Chromosome"/>
</dbReference>
<evidence type="ECO:0000256" key="9">
    <source>
        <dbReference type="SAM" id="SignalP"/>
    </source>
</evidence>
<evidence type="ECO:0000256" key="2">
    <source>
        <dbReference type="ARBA" id="ARBA00007613"/>
    </source>
</evidence>
<dbReference type="SUPFAM" id="SSF56954">
    <property type="entry name" value="Outer membrane efflux proteins (OEP)"/>
    <property type="match status" value="1"/>
</dbReference>
<name>A0A4D6XDX9_PSEPU</name>
<feature type="region of interest" description="Disordered" evidence="8">
    <location>
        <begin position="297"/>
        <end position="329"/>
    </location>
</feature>
<dbReference type="GO" id="GO:0015562">
    <property type="term" value="F:efflux transmembrane transporter activity"/>
    <property type="evidence" value="ECO:0007669"/>
    <property type="project" value="InterPro"/>
</dbReference>
<organism evidence="10 11">
    <name type="scientific">Pseudomonas putida</name>
    <name type="common">Arthrobacter siderocapsulatus</name>
    <dbReference type="NCBI Taxonomy" id="303"/>
    <lineage>
        <taxon>Bacteria</taxon>
        <taxon>Pseudomonadati</taxon>
        <taxon>Pseudomonadota</taxon>
        <taxon>Gammaproteobacteria</taxon>
        <taxon>Pseudomonadales</taxon>
        <taxon>Pseudomonadaceae</taxon>
        <taxon>Pseudomonas</taxon>
    </lineage>
</organism>
<dbReference type="Pfam" id="PF02321">
    <property type="entry name" value="OEP"/>
    <property type="match status" value="2"/>
</dbReference>
<dbReference type="AlphaFoldDB" id="A0A4D6XDX9"/>
<keyword evidence="6" id="KW-0472">Membrane</keyword>
<evidence type="ECO:0000313" key="11">
    <source>
        <dbReference type="Proteomes" id="UP000298551"/>
    </source>
</evidence>
<dbReference type="GO" id="GO:0015288">
    <property type="term" value="F:porin activity"/>
    <property type="evidence" value="ECO:0007669"/>
    <property type="project" value="TreeGrafter"/>
</dbReference>
<sequence>MNDRILKPLAWLCLAGLSSATLAASDDGWFGARSPEQRSLAPSQLVEQTGGQRHNPELDEPAAQHLLDINQAVHRAVNRHPSIADAIATLAQQGDGIAMARSGYYPQVKAGVGYGDTTHTGTSQTATLSASQMLYDFGKVAGSVSNAEAQSRRQQAVVLKQIDQIARQTAEATIDVQRYRLLGRIADEQVSTMERIHAMTQDRAGAGVTSRSDPIQALARVDAARANQLLLRAQYQQALQRLRTLVGGPVSGTIGALSDNQAAAVDLSWRLDTSLLPDVLIAEAERQGAEAQLRQAKASMRPSVSLDAGSTKALSGDNPTTYERHGTNNSVSINLTQPLYQGGGLRAQQRAAYNGLEAARQRSEDARLTASDQIRILREQITGNRARLGVLGSRQRGLNESRELYRDQYKLGTRSILDLLNTEQEYYQALSDVETVRHDLWMGLVGVVDAQGRSREFYGLNNTTVQGMEVLP</sequence>
<feature type="compositionally biased region" description="Polar residues" evidence="8">
    <location>
        <begin position="317"/>
        <end position="329"/>
    </location>
</feature>
<dbReference type="NCBIfam" id="TIGR01844">
    <property type="entry name" value="type_I_sec_TolC"/>
    <property type="match status" value="1"/>
</dbReference>
<dbReference type="OrthoDB" id="314748at2"/>
<keyword evidence="7" id="KW-0998">Cell outer membrane</keyword>
<keyword evidence="9" id="KW-0732">Signal</keyword>
<dbReference type="Gene3D" id="1.20.1600.10">
    <property type="entry name" value="Outer membrane efflux proteins (OEP)"/>
    <property type="match status" value="1"/>
</dbReference>
<evidence type="ECO:0000256" key="4">
    <source>
        <dbReference type="ARBA" id="ARBA00022452"/>
    </source>
</evidence>
<protein>
    <submittedName>
        <fullName evidence="10">Type I secretion protein TolC</fullName>
    </submittedName>
</protein>
<evidence type="ECO:0000256" key="7">
    <source>
        <dbReference type="ARBA" id="ARBA00023237"/>
    </source>
</evidence>
<keyword evidence="4" id="KW-1134">Transmembrane beta strand</keyword>
<feature type="compositionally biased region" description="Polar residues" evidence="8">
    <location>
        <begin position="40"/>
        <end position="52"/>
    </location>
</feature>
<gene>
    <name evidence="10" type="ORF">E6B08_14660</name>
</gene>
<keyword evidence="3" id="KW-0813">Transport</keyword>
<dbReference type="InterPro" id="IPR051906">
    <property type="entry name" value="TolC-like"/>
</dbReference>
<dbReference type="InterPro" id="IPR003423">
    <property type="entry name" value="OMP_efflux"/>
</dbReference>